<sequence>MENLKDLKPEVARKLVAFIDAARDLVGDEDCLQAFGALGVASAQLTEVLGALAGVGLTRSAGKINKRRNFDPCSSCTSKKIRCKNLSGEDSPRLCEQCKAVGKLSCEDVESAAESLLPQENTPFSPASNECISEPPPMPFDNGIFDFENYRFTGPAPTQGMEYGEIPVGPQSSAQTQASTAYTGVQGGMASSSAMAFEPASYVQGPSAYHAMKAGTQLNNAHGSASYQPTPFASGYRGPLENLQDGAVNPNTFSEAMCNFESGTSEDMIYMSFLNGHSQ</sequence>
<evidence type="ECO:0000313" key="2">
    <source>
        <dbReference type="EMBL" id="KLO19618.1"/>
    </source>
</evidence>
<name>A0A0H2SCZ3_9AGAM</name>
<dbReference type="GO" id="GO:0000981">
    <property type="term" value="F:DNA-binding transcription factor activity, RNA polymerase II-specific"/>
    <property type="evidence" value="ECO:0007669"/>
    <property type="project" value="InterPro"/>
</dbReference>
<dbReference type="InterPro" id="IPR001138">
    <property type="entry name" value="Zn2Cys6_DnaBD"/>
</dbReference>
<protein>
    <recommendedName>
        <fullName evidence="1">Zn(2)-C6 fungal-type domain-containing protein</fullName>
    </recommendedName>
</protein>
<accession>A0A0H2SCZ3</accession>
<proteinExistence type="predicted"/>
<feature type="domain" description="Zn(2)-C6 fungal-type" evidence="1">
    <location>
        <begin position="72"/>
        <end position="106"/>
    </location>
</feature>
<dbReference type="PROSITE" id="PS00463">
    <property type="entry name" value="ZN2_CY6_FUNGAL_1"/>
    <property type="match status" value="1"/>
</dbReference>
<dbReference type="EMBL" id="KQ085885">
    <property type="protein sequence ID" value="KLO19618.1"/>
    <property type="molecule type" value="Genomic_DNA"/>
</dbReference>
<keyword evidence="3" id="KW-1185">Reference proteome</keyword>
<dbReference type="Proteomes" id="UP000053477">
    <property type="component" value="Unassembled WGS sequence"/>
</dbReference>
<reference evidence="2 3" key="1">
    <citation type="submission" date="2015-04" db="EMBL/GenBank/DDBJ databases">
        <title>Complete genome sequence of Schizopora paradoxa KUC8140, a cosmopolitan wood degrader in East Asia.</title>
        <authorList>
            <consortium name="DOE Joint Genome Institute"/>
            <person name="Min B."/>
            <person name="Park H."/>
            <person name="Jang Y."/>
            <person name="Kim J.-J."/>
            <person name="Kim K.H."/>
            <person name="Pangilinan J."/>
            <person name="Lipzen A."/>
            <person name="Riley R."/>
            <person name="Grigoriev I.V."/>
            <person name="Spatafora J.W."/>
            <person name="Choi I.-G."/>
        </authorList>
    </citation>
    <scope>NUCLEOTIDE SEQUENCE [LARGE SCALE GENOMIC DNA]</scope>
    <source>
        <strain evidence="2 3">KUC8140</strain>
    </source>
</reference>
<dbReference type="GO" id="GO:0008270">
    <property type="term" value="F:zinc ion binding"/>
    <property type="evidence" value="ECO:0007669"/>
    <property type="project" value="InterPro"/>
</dbReference>
<dbReference type="InParanoid" id="A0A0H2SCZ3"/>
<organism evidence="2 3">
    <name type="scientific">Schizopora paradoxa</name>
    <dbReference type="NCBI Taxonomy" id="27342"/>
    <lineage>
        <taxon>Eukaryota</taxon>
        <taxon>Fungi</taxon>
        <taxon>Dikarya</taxon>
        <taxon>Basidiomycota</taxon>
        <taxon>Agaricomycotina</taxon>
        <taxon>Agaricomycetes</taxon>
        <taxon>Hymenochaetales</taxon>
        <taxon>Schizoporaceae</taxon>
        <taxon>Schizopora</taxon>
    </lineage>
</organism>
<evidence type="ECO:0000313" key="3">
    <source>
        <dbReference type="Proteomes" id="UP000053477"/>
    </source>
</evidence>
<gene>
    <name evidence="2" type="ORF">SCHPADRAFT_992583</name>
</gene>
<dbReference type="AlphaFoldDB" id="A0A0H2SCZ3"/>
<evidence type="ECO:0000259" key="1">
    <source>
        <dbReference type="PROSITE" id="PS00463"/>
    </source>
</evidence>